<dbReference type="GO" id="GO:0004107">
    <property type="term" value="F:chorismate synthase activity"/>
    <property type="evidence" value="ECO:0007669"/>
    <property type="project" value="UniProtKB-UniRule"/>
</dbReference>
<dbReference type="HAMAP" id="MF_00300">
    <property type="entry name" value="Chorismate_synth"/>
    <property type="match status" value="1"/>
</dbReference>
<comment type="caution">
    <text evidence="13">The sequence shown here is derived from an EMBL/GenBank/DDBJ whole genome shotgun (WGS) entry which is preliminary data.</text>
</comment>
<dbReference type="EC" id="4.2.3.5" evidence="3 11"/>
<feature type="binding site" evidence="11">
    <location>
        <position position="47"/>
    </location>
    <ligand>
        <name>NADP(+)</name>
        <dbReference type="ChEBI" id="CHEBI:58349"/>
    </ligand>
</feature>
<dbReference type="AlphaFoldDB" id="A0A2T1GJB8"/>
<dbReference type="PROSITE" id="PS00789">
    <property type="entry name" value="CHORISMATE_SYNTHASE_3"/>
    <property type="match status" value="1"/>
</dbReference>
<dbReference type="NCBIfam" id="NF003793">
    <property type="entry name" value="PRK05382.1"/>
    <property type="match status" value="1"/>
</dbReference>
<evidence type="ECO:0000256" key="6">
    <source>
        <dbReference type="ARBA" id="ARBA00022643"/>
    </source>
</evidence>
<name>A0A2T1GJB8_9CYAN</name>
<dbReference type="Gene3D" id="3.60.150.10">
    <property type="entry name" value="Chorismate synthase AroC"/>
    <property type="match status" value="1"/>
</dbReference>
<comment type="similarity">
    <text evidence="2 11 12">Belongs to the chorismate synthase family.</text>
</comment>
<dbReference type="NCBIfam" id="TIGR00033">
    <property type="entry name" value="aroC"/>
    <property type="match status" value="1"/>
</dbReference>
<comment type="function">
    <text evidence="11">Catalyzes the anti-1,4-elimination of the C-3 phosphate and the C-6 proR hydrogen from 5-enolpyruvylshikimate-3-phosphate (EPSP) to yield chorismate, which is the branch point compound that serves as the starting substrate for the three terminal pathways of aromatic amino acid biosynthesis. This reaction introduces a second double bond into the aromatic ring system.</text>
</comment>
<organism evidence="13 14">
    <name type="scientific">Chamaesiphon polymorphus CCALA 037</name>
    <dbReference type="NCBI Taxonomy" id="2107692"/>
    <lineage>
        <taxon>Bacteria</taxon>
        <taxon>Bacillati</taxon>
        <taxon>Cyanobacteriota</taxon>
        <taxon>Cyanophyceae</taxon>
        <taxon>Gomontiellales</taxon>
        <taxon>Chamaesiphonaceae</taxon>
        <taxon>Chamaesiphon</taxon>
    </lineage>
</organism>
<feature type="binding site" evidence="11">
    <location>
        <position position="327"/>
    </location>
    <ligand>
        <name>FMN</name>
        <dbReference type="ChEBI" id="CHEBI:58210"/>
    </ligand>
</feature>
<dbReference type="CDD" id="cd07304">
    <property type="entry name" value="Chorismate_synthase"/>
    <property type="match status" value="1"/>
</dbReference>
<dbReference type="PROSITE" id="PS00787">
    <property type="entry name" value="CHORISMATE_SYNTHASE_1"/>
    <property type="match status" value="1"/>
</dbReference>
<evidence type="ECO:0000256" key="3">
    <source>
        <dbReference type="ARBA" id="ARBA00013036"/>
    </source>
</evidence>
<keyword evidence="7 11" id="KW-0274">FAD</keyword>
<evidence type="ECO:0000256" key="12">
    <source>
        <dbReference type="RuleBase" id="RU000605"/>
    </source>
</evidence>
<dbReference type="RefSeq" id="WP_106301967.1">
    <property type="nucleotide sequence ID" value="NZ_PVWO01000059.1"/>
</dbReference>
<dbReference type="PROSITE" id="PS00788">
    <property type="entry name" value="CHORISMATE_SYNTHASE_2"/>
    <property type="match status" value="1"/>
</dbReference>
<evidence type="ECO:0000256" key="9">
    <source>
        <dbReference type="ARBA" id="ARBA00023141"/>
    </source>
</evidence>
<dbReference type="InterPro" id="IPR000453">
    <property type="entry name" value="Chorismate_synth"/>
</dbReference>
<dbReference type="UniPathway" id="UPA00053">
    <property type="reaction ID" value="UER00090"/>
</dbReference>
<keyword evidence="6 11" id="KW-0288">FMN</keyword>
<comment type="pathway">
    <text evidence="1 11 12">Metabolic intermediate biosynthesis; chorismate biosynthesis; chorismate from D-erythrose 4-phosphate and phosphoenolpyruvate: step 7/7.</text>
</comment>
<evidence type="ECO:0000313" key="14">
    <source>
        <dbReference type="Proteomes" id="UP000238937"/>
    </source>
</evidence>
<feature type="binding site" evidence="11">
    <location>
        <begin position="124"/>
        <end position="126"/>
    </location>
    <ligand>
        <name>FMN</name>
        <dbReference type="ChEBI" id="CHEBI:58210"/>
    </ligand>
</feature>
<proteinExistence type="inferred from homology"/>
<evidence type="ECO:0000256" key="11">
    <source>
        <dbReference type="HAMAP-Rule" id="MF_00300"/>
    </source>
</evidence>
<accession>A0A2T1GJB8</accession>
<dbReference type="EMBL" id="PVWO01000059">
    <property type="protein sequence ID" value="PSB57850.1"/>
    <property type="molecule type" value="Genomic_DNA"/>
</dbReference>
<comment type="subunit">
    <text evidence="11">Homotetramer.</text>
</comment>
<evidence type="ECO:0000256" key="1">
    <source>
        <dbReference type="ARBA" id="ARBA00005044"/>
    </source>
</evidence>
<dbReference type="Proteomes" id="UP000238937">
    <property type="component" value="Unassembled WGS sequence"/>
</dbReference>
<evidence type="ECO:0000256" key="4">
    <source>
        <dbReference type="ARBA" id="ARBA00022605"/>
    </source>
</evidence>
<evidence type="ECO:0000256" key="5">
    <source>
        <dbReference type="ARBA" id="ARBA00022630"/>
    </source>
</evidence>
<keyword evidence="14" id="KW-1185">Reference proteome</keyword>
<keyword evidence="10 11" id="KW-0456">Lyase</keyword>
<dbReference type="OrthoDB" id="9771806at2"/>
<sequence>MGNTFGHLFRITTYGESHGGGVGVVIDGCPPLVEISEAEIQVELDRRRPGQSKITTPRKETDTCEILSGVFEGKTTGTPISILVRNKDARSQDYSEMVQTYRPSHADATYDAKYGIRNWQGGGRSSARETIGRVAAGAIAKKILHIVNNVEVIGYVKKIQDIEATVNTDLVTMEQVESNIVRCPDLTCADRMIDRIEAIGREGDSIGGVVECVVRNVPKGLGIPVFDRLEADIAKGVMSLPATKGFEIGSGFAGTLMTGSEHNDEFYTDEDGEIRTRTNRSGGTQGGISNGENIIIRVAFKPTATIRKEQNTVTQSGEETTLAAKGRHDPCVLPRAVPMVEAMVSLVLCDHLLRYYGQCKVV</sequence>
<evidence type="ECO:0000256" key="10">
    <source>
        <dbReference type="ARBA" id="ARBA00023239"/>
    </source>
</evidence>
<comment type="catalytic activity">
    <reaction evidence="11 12">
        <text>5-O-(1-carboxyvinyl)-3-phosphoshikimate = chorismate + phosphate</text>
        <dbReference type="Rhea" id="RHEA:21020"/>
        <dbReference type="ChEBI" id="CHEBI:29748"/>
        <dbReference type="ChEBI" id="CHEBI:43474"/>
        <dbReference type="ChEBI" id="CHEBI:57701"/>
        <dbReference type="EC" id="4.2.3.5"/>
    </reaction>
</comment>
<dbReference type="GO" id="GO:0005829">
    <property type="term" value="C:cytosol"/>
    <property type="evidence" value="ECO:0007669"/>
    <property type="project" value="TreeGrafter"/>
</dbReference>
<dbReference type="InterPro" id="IPR035904">
    <property type="entry name" value="Chorismate_synth_AroC_sf"/>
</dbReference>
<gene>
    <name evidence="11" type="primary">aroC</name>
    <name evidence="13" type="ORF">C7B77_06940</name>
</gene>
<keyword evidence="4 11" id="KW-0028">Amino-acid biosynthesis</keyword>
<keyword evidence="5 11" id="KW-0285">Flavoprotein</keyword>
<dbReference type="PANTHER" id="PTHR21085">
    <property type="entry name" value="CHORISMATE SYNTHASE"/>
    <property type="match status" value="1"/>
</dbReference>
<evidence type="ECO:0000313" key="13">
    <source>
        <dbReference type="EMBL" id="PSB57850.1"/>
    </source>
</evidence>
<evidence type="ECO:0000256" key="8">
    <source>
        <dbReference type="ARBA" id="ARBA00022857"/>
    </source>
</evidence>
<dbReference type="Pfam" id="PF01264">
    <property type="entry name" value="Chorismate_synt"/>
    <property type="match status" value="1"/>
</dbReference>
<feature type="binding site" evidence="11">
    <location>
        <begin position="301"/>
        <end position="305"/>
    </location>
    <ligand>
        <name>FMN</name>
        <dbReference type="ChEBI" id="CHEBI:58210"/>
    </ligand>
</feature>
<feature type="binding site" evidence="11">
    <location>
        <position position="53"/>
    </location>
    <ligand>
        <name>NADP(+)</name>
        <dbReference type="ChEBI" id="CHEBI:58349"/>
    </ligand>
</feature>
<dbReference type="SUPFAM" id="SSF103263">
    <property type="entry name" value="Chorismate synthase, AroC"/>
    <property type="match status" value="1"/>
</dbReference>
<dbReference type="GO" id="GO:0009423">
    <property type="term" value="P:chorismate biosynthetic process"/>
    <property type="evidence" value="ECO:0007669"/>
    <property type="project" value="UniProtKB-UniRule"/>
</dbReference>
<evidence type="ECO:0000256" key="2">
    <source>
        <dbReference type="ARBA" id="ARBA00008014"/>
    </source>
</evidence>
<evidence type="ECO:0000256" key="7">
    <source>
        <dbReference type="ARBA" id="ARBA00022827"/>
    </source>
</evidence>
<dbReference type="GO" id="GO:0009073">
    <property type="term" value="P:aromatic amino acid family biosynthetic process"/>
    <property type="evidence" value="ECO:0007669"/>
    <property type="project" value="UniProtKB-KW"/>
</dbReference>
<keyword evidence="9 11" id="KW-0057">Aromatic amino acid biosynthesis</keyword>
<comment type="caution">
    <text evidence="11">Lacks conserved residue(s) required for the propagation of feature annotation.</text>
</comment>
<protein>
    <recommendedName>
        <fullName evidence="3 11">Chorismate synthase</fullName>
        <shortName evidence="11">CS</shortName>
        <ecNumber evidence="3 11">4.2.3.5</ecNumber>
    </recommendedName>
    <alternativeName>
        <fullName evidence="11">5-enolpyruvylshikimate-3-phosphate phospholyase</fullName>
    </alternativeName>
</protein>
<dbReference type="InterPro" id="IPR020541">
    <property type="entry name" value="Chorismate_synthase_CS"/>
</dbReference>
<comment type="cofactor">
    <cofactor evidence="11 12">
        <name>FMNH2</name>
        <dbReference type="ChEBI" id="CHEBI:57618"/>
    </cofactor>
    <text evidence="11 12">Reduced FMN (FMNH(2)).</text>
</comment>
<keyword evidence="8 11" id="KW-0521">NADP</keyword>
<dbReference type="PANTHER" id="PTHR21085:SF0">
    <property type="entry name" value="CHORISMATE SYNTHASE"/>
    <property type="match status" value="1"/>
</dbReference>
<reference evidence="13 14" key="1">
    <citation type="submission" date="2018-03" db="EMBL/GenBank/DDBJ databases">
        <title>The ancient ancestry and fast evolution of plastids.</title>
        <authorList>
            <person name="Moore K.R."/>
            <person name="Magnabosco C."/>
            <person name="Momper L."/>
            <person name="Gold D.A."/>
            <person name="Bosak T."/>
            <person name="Fournier G.P."/>
        </authorList>
    </citation>
    <scope>NUCLEOTIDE SEQUENCE [LARGE SCALE GENOMIC DNA]</scope>
    <source>
        <strain evidence="13 14">CCALA 037</strain>
    </source>
</reference>
<feature type="binding site" evidence="11">
    <location>
        <position position="286"/>
    </location>
    <ligand>
        <name>FMN</name>
        <dbReference type="ChEBI" id="CHEBI:58210"/>
    </ligand>
</feature>
<dbReference type="GO" id="GO:0010181">
    <property type="term" value="F:FMN binding"/>
    <property type="evidence" value="ECO:0007669"/>
    <property type="project" value="TreeGrafter"/>
</dbReference>
<dbReference type="GO" id="GO:0008652">
    <property type="term" value="P:amino acid biosynthetic process"/>
    <property type="evidence" value="ECO:0007669"/>
    <property type="project" value="UniProtKB-KW"/>
</dbReference>
<dbReference type="FunFam" id="3.60.150.10:FF:000003">
    <property type="entry name" value="Chorismate synthase"/>
    <property type="match status" value="1"/>
</dbReference>
<dbReference type="PIRSF" id="PIRSF001456">
    <property type="entry name" value="Chorismate_synth"/>
    <property type="match status" value="1"/>
</dbReference>